<feature type="compositionally biased region" description="Basic and acidic residues" evidence="4">
    <location>
        <begin position="197"/>
        <end position="210"/>
    </location>
</feature>
<dbReference type="Gene3D" id="1.25.40.10">
    <property type="entry name" value="Tetratricopeptide repeat domain"/>
    <property type="match status" value="1"/>
</dbReference>
<dbReference type="Proteomes" id="UP000095727">
    <property type="component" value="Unassembled WGS sequence"/>
</dbReference>
<dbReference type="EMBL" id="CYXR01000005">
    <property type="protein sequence ID" value="CUM82898.1"/>
    <property type="molecule type" value="Genomic_DNA"/>
</dbReference>
<dbReference type="Gene3D" id="3.40.50.300">
    <property type="entry name" value="P-loop containing nucleotide triphosphate hydrolases"/>
    <property type="match status" value="1"/>
</dbReference>
<name>A0A173S0K9_9FIRM</name>
<proteinExistence type="predicted"/>
<feature type="compositionally biased region" description="Basic and acidic residues" evidence="4">
    <location>
        <begin position="336"/>
        <end position="356"/>
    </location>
</feature>
<feature type="compositionally biased region" description="Acidic residues" evidence="4">
    <location>
        <begin position="381"/>
        <end position="409"/>
    </location>
</feature>
<feature type="region of interest" description="Disordered" evidence="4">
    <location>
        <begin position="336"/>
        <end position="708"/>
    </location>
</feature>
<evidence type="ECO:0000313" key="5">
    <source>
        <dbReference type="EMBL" id="CUM82898.1"/>
    </source>
</evidence>
<feature type="compositionally biased region" description="Acidic residues" evidence="4">
    <location>
        <begin position="417"/>
        <end position="633"/>
    </location>
</feature>
<feature type="compositionally biased region" description="Basic and acidic residues" evidence="4">
    <location>
        <begin position="223"/>
        <end position="243"/>
    </location>
</feature>
<evidence type="ECO:0000256" key="1">
    <source>
        <dbReference type="ARBA" id="ARBA00022737"/>
    </source>
</evidence>
<dbReference type="SUPFAM" id="SSF52540">
    <property type="entry name" value="P-loop containing nucleoside triphosphate hydrolases"/>
    <property type="match status" value="1"/>
</dbReference>
<keyword evidence="2 3" id="KW-0802">TPR repeat</keyword>
<protein>
    <submittedName>
        <fullName evidence="5">CbbX protein</fullName>
    </submittedName>
</protein>
<gene>
    <name evidence="5" type="ORF">ERS852574_00967</name>
</gene>
<feature type="compositionally biased region" description="Acidic residues" evidence="4">
    <location>
        <begin position="648"/>
        <end position="685"/>
    </location>
</feature>
<dbReference type="SUPFAM" id="SSF48452">
    <property type="entry name" value="TPR-like"/>
    <property type="match status" value="1"/>
</dbReference>
<dbReference type="RefSeq" id="WP_055155982.1">
    <property type="nucleotide sequence ID" value="NZ_CYXR01000005.1"/>
</dbReference>
<dbReference type="Pfam" id="PF07719">
    <property type="entry name" value="TPR_2"/>
    <property type="match status" value="1"/>
</dbReference>
<dbReference type="PROSITE" id="PS50005">
    <property type="entry name" value="TPR"/>
    <property type="match status" value="1"/>
</dbReference>
<dbReference type="AlphaFoldDB" id="A0A173S0K9"/>
<feature type="compositionally biased region" description="Basic and acidic residues" evidence="4">
    <location>
        <begin position="634"/>
        <end position="647"/>
    </location>
</feature>
<evidence type="ECO:0000256" key="3">
    <source>
        <dbReference type="PROSITE-ProRule" id="PRU00339"/>
    </source>
</evidence>
<evidence type="ECO:0000313" key="6">
    <source>
        <dbReference type="Proteomes" id="UP000095727"/>
    </source>
</evidence>
<organism evidence="5 6">
    <name type="scientific">Coprococcus comes</name>
    <dbReference type="NCBI Taxonomy" id="410072"/>
    <lineage>
        <taxon>Bacteria</taxon>
        <taxon>Bacillati</taxon>
        <taxon>Bacillota</taxon>
        <taxon>Clostridia</taxon>
        <taxon>Lachnospirales</taxon>
        <taxon>Lachnospiraceae</taxon>
        <taxon>Coprococcus</taxon>
    </lineage>
</organism>
<feature type="region of interest" description="Disordered" evidence="4">
    <location>
        <begin position="195"/>
        <end position="278"/>
    </location>
</feature>
<accession>A0A173S0K9</accession>
<feature type="compositionally biased region" description="Basic residues" evidence="4">
    <location>
        <begin position="211"/>
        <end position="222"/>
    </location>
</feature>
<evidence type="ECO:0000256" key="2">
    <source>
        <dbReference type="ARBA" id="ARBA00022803"/>
    </source>
</evidence>
<feature type="repeat" description="TPR" evidence="3">
    <location>
        <begin position="74"/>
        <end position="107"/>
    </location>
</feature>
<feature type="compositionally biased region" description="Basic and acidic residues" evidence="4">
    <location>
        <begin position="369"/>
        <end position="378"/>
    </location>
</feature>
<dbReference type="InterPro" id="IPR011990">
    <property type="entry name" value="TPR-like_helical_dom_sf"/>
</dbReference>
<keyword evidence="1" id="KW-0677">Repeat</keyword>
<dbReference type="InterPro" id="IPR027417">
    <property type="entry name" value="P-loop_NTPase"/>
</dbReference>
<sequence>MDKYEYRAKTEQMLAYAEQKSYQKAMSIADTIDWRKVKNTAMLSTVSEIYENAGELGKARDTLFIAYDKAPSSRKVVYRLGIISLKLGHFDEAADCYEEFVKLAPKDPNQYILRYKILKAQKAPVKEQIEALEDFKHSEYVEKWAYELARLYAEAGMTSECLDECDDLILWFSEGTYVYQAMELKMKYKPLTPLQQEKYDHRNDGIGRKDSSKRKPSFRKSKERPEPNPRIADKVRKDVHVTDSIDLPDLPEPMARTHASEPEAESQPKTRIRSTSDISTTISGASLSDALKAGVAVASGAVAPESASDDSQMTGKMKIEEILANWEATQRENAKILEKSQEEAEKEKALREKKKEEEEEVLGATKPILSDDIRKLMEQLENGEEPEITDEDAEDFVDDEEDEATESPEDSSKEASDTDEEAPEENDFEEIVDSEEDDESDAVYDEEAEYEDEDESEYDDDEEYEDEDESEYDDDEEYEDEDDSEYDDDEEYEDEDDSEYDDDEEYEDEDESEYDDDEEYEDEDDSEYDDDEEYEDEDDSEYDDDEEYEDEDDSEYDDDEEYEDEDDSEYDDDEEYEDEDDSEYDDDEEYEDEDDSEYDDDEEYEDEDDSEYDDEEEYEDEDEDDYQIDDELDEDHKEDFDFEKESALDIDDHDSDEDDGDFADLDSFEDEEELDSSDDYLDLEFDEKPAPEPEKETSKSAQTPDIDEVLEIEEPSEDEITERMGKFDTGFVVQGRYDLSATSEIGLKLGLTEEQKQLFSYFVPIRGVSEQLVEILDNDKRCRNRYGTSRTGNILILGRKGSGKTVLAVDIVKAIQKQRRLKQGKVAIVTGDSLNKKDIGSIIDKLNGGALIIEKASKMNDRTIRELNDMMDEQTGELLFLLEDQKKPLERMFASHREFKRKFTSRLELPVFINDELVTFGQTYAKENGYRIDEMGILALYSRIDMMQREDHAVTVAEVKEIMDEAISHSQKANVKHLVKRVFGRSTDNSDHIILKEEDFKA</sequence>
<evidence type="ECO:0000256" key="4">
    <source>
        <dbReference type="SAM" id="MobiDB-lite"/>
    </source>
</evidence>
<dbReference type="InterPro" id="IPR019734">
    <property type="entry name" value="TPR_rpt"/>
</dbReference>
<feature type="compositionally biased region" description="Basic and acidic residues" evidence="4">
    <location>
        <begin position="686"/>
        <end position="698"/>
    </location>
</feature>
<reference evidence="5 6" key="1">
    <citation type="submission" date="2015-09" db="EMBL/GenBank/DDBJ databases">
        <authorList>
            <consortium name="Pathogen Informatics"/>
        </authorList>
    </citation>
    <scope>NUCLEOTIDE SEQUENCE [LARGE SCALE GENOMIC DNA]</scope>
    <source>
        <strain evidence="5 6">2789STDY5834962</strain>
    </source>
</reference>
<dbReference type="InterPro" id="IPR013105">
    <property type="entry name" value="TPR_2"/>
</dbReference>